<dbReference type="Gene3D" id="2.130.10.10">
    <property type="entry name" value="YVTN repeat-like/Quinoprotein amine dehydrogenase"/>
    <property type="match status" value="1"/>
</dbReference>
<evidence type="ECO:0000256" key="1">
    <source>
        <dbReference type="SAM" id="MobiDB-lite"/>
    </source>
</evidence>
<evidence type="ECO:0000313" key="4">
    <source>
        <dbReference type="Proteomes" id="UP000186819"/>
    </source>
</evidence>
<dbReference type="Proteomes" id="UP000186819">
    <property type="component" value="Unassembled WGS sequence"/>
</dbReference>
<protein>
    <recommendedName>
        <fullName evidence="5">BNR repeat-like domain-containing protein</fullName>
    </recommendedName>
</protein>
<name>A0A1N6PPB2_9RHOO</name>
<dbReference type="InterPro" id="IPR015943">
    <property type="entry name" value="WD40/YVTN_repeat-like_dom_sf"/>
</dbReference>
<evidence type="ECO:0000256" key="2">
    <source>
        <dbReference type="SAM" id="SignalP"/>
    </source>
</evidence>
<sequence>MVHTQSRSTRLAILRAAVLGMTVLAAGATHAQTPISDVSSNPDGGDPSDPLAVTQCNGAPQLGVLYRNSESEPHLAVNPLNPENMIAGWHQDRWSSGGAQSLGAAYTTDGGVSWTQVVIPFTRCSGATRRSAGDYERGSDPWISFGPTGTAHYMALVTDKSVNENAMVTARSTDGGNTWSAPVAIARMPAQDPVLRSLFHDKNSLTADPFDERLVYATWTLFRTGITSLVFARSTNGGLTWSNPAPIATMGSGVGSSEKTIFRQGAQIVVLPDGTLINAFFRILLDDATGEVTNEQAILRSTDQGRHWTRLDTRVAPFESASAVDTERDIPVRDASGLPSIAVNPGTGRLYIAWQDRNANGAGLVGVFVASSNDGGLTWSAPVRVNQGTSDEVQAFLPIVAVNEQGTVGVLFYDFRNDVLGDAPLSTDVFLSLFTPELDFLGERPLTASSFDMRQMVITGTRGFFPGDYVGLARAGSDFVAAFTRSNNLGLPVVFPQNENGLFLDTHNRQDIVFVRETP</sequence>
<evidence type="ECO:0008006" key="5">
    <source>
        <dbReference type="Google" id="ProtNLM"/>
    </source>
</evidence>
<feature type="signal peptide" evidence="2">
    <location>
        <begin position="1"/>
        <end position="31"/>
    </location>
</feature>
<evidence type="ECO:0000313" key="3">
    <source>
        <dbReference type="EMBL" id="SIQ06210.1"/>
    </source>
</evidence>
<dbReference type="EMBL" id="FTMD01000002">
    <property type="protein sequence ID" value="SIQ06210.1"/>
    <property type="molecule type" value="Genomic_DNA"/>
</dbReference>
<dbReference type="InterPro" id="IPR036278">
    <property type="entry name" value="Sialidase_sf"/>
</dbReference>
<dbReference type="Gene3D" id="2.120.10.10">
    <property type="match status" value="1"/>
</dbReference>
<feature type="region of interest" description="Disordered" evidence="1">
    <location>
        <begin position="31"/>
        <end position="51"/>
    </location>
</feature>
<dbReference type="CDD" id="cd15482">
    <property type="entry name" value="Sialidase_non-viral"/>
    <property type="match status" value="1"/>
</dbReference>
<organism evidence="3 4">
    <name type="scientific">Aromatoleum tolulyticum</name>
    <dbReference type="NCBI Taxonomy" id="34027"/>
    <lineage>
        <taxon>Bacteria</taxon>
        <taxon>Pseudomonadati</taxon>
        <taxon>Pseudomonadota</taxon>
        <taxon>Betaproteobacteria</taxon>
        <taxon>Rhodocyclales</taxon>
        <taxon>Rhodocyclaceae</taxon>
        <taxon>Aromatoleum</taxon>
    </lineage>
</organism>
<feature type="chain" id="PRO_5012365160" description="BNR repeat-like domain-containing protein" evidence="2">
    <location>
        <begin position="32"/>
        <end position="519"/>
    </location>
</feature>
<gene>
    <name evidence="3" type="ORF">SAMN05421829_102139</name>
</gene>
<keyword evidence="4" id="KW-1185">Reference proteome</keyword>
<dbReference type="STRING" id="34027.SAMN05421829_102139"/>
<reference evidence="4" key="1">
    <citation type="submission" date="2017-01" db="EMBL/GenBank/DDBJ databases">
        <authorList>
            <person name="Varghese N."/>
            <person name="Submissions S."/>
        </authorList>
    </citation>
    <scope>NUCLEOTIDE SEQUENCE [LARGE SCALE GENOMIC DNA]</scope>
    <source>
        <strain evidence="4">ATCC 51758</strain>
    </source>
</reference>
<dbReference type="AlphaFoldDB" id="A0A1N6PPB2"/>
<feature type="compositionally biased region" description="Polar residues" evidence="1">
    <location>
        <begin position="31"/>
        <end position="42"/>
    </location>
</feature>
<accession>A0A1N6PPB2</accession>
<keyword evidence="2" id="KW-0732">Signal</keyword>
<proteinExistence type="predicted"/>
<dbReference type="SUPFAM" id="SSF50939">
    <property type="entry name" value="Sialidases"/>
    <property type="match status" value="2"/>
</dbReference>